<dbReference type="GeneID" id="89926786"/>
<feature type="compositionally biased region" description="Polar residues" evidence="1">
    <location>
        <begin position="417"/>
        <end position="426"/>
    </location>
</feature>
<feature type="region of interest" description="Disordered" evidence="1">
    <location>
        <begin position="301"/>
        <end position="345"/>
    </location>
</feature>
<sequence length="512" mass="55906">MKTDNYLTLCLEQAAKSPLHYRHGAIIVRGGKVIGQGHNDYRPGYDGGALKHGRIAKGTLHGPAIASLKEKLKKQKDKPKERQQQYRTSPTPPRAHFHPLRKLRRRSSRQHPALHALRDDGHPQRPLHLFNPVLDGVLRDYAASCSPPTSTPSARPAPAPAGSRFKSVVLKLPHLDQTVRERGRCNDNKGERGDDTNGEDEEELRELKEKGRAFHGHVGGEKHHQKGKRKGTKKGGRNQNGCQYEGYGRCGQQIQQDAVQQVSASSGSAEYVIRGYDQQGYGIEGMTAPAKLVKQYGKAEKDYKRSGKMRPKLDETGQPAPLLLPKGNTGTTSSSVNDRKKSPRLKGADIYVTRLGWCKGPAQTPRTRAAPAVAPVEAHPSPTDSEDLSSSTSSLTSGSLHDELINRDPSPSPSTQPKPADTAGNTQLVRASRPCYRCISYMHSVGIKRVFWTNDAGEWEGGKVRDLVDALDCSMESVAAGEGDKGGPMGNGVFVTKHEVLMLKRMMGQQGG</sequence>
<accession>A0AAV9P8K1</accession>
<dbReference type="GO" id="GO:0006139">
    <property type="term" value="P:nucleobase-containing compound metabolic process"/>
    <property type="evidence" value="ECO:0007669"/>
    <property type="project" value="UniProtKB-ARBA"/>
</dbReference>
<evidence type="ECO:0000313" key="2">
    <source>
        <dbReference type="EMBL" id="KAK5169469.1"/>
    </source>
</evidence>
<dbReference type="AlphaFoldDB" id="A0AAV9P8K1"/>
<evidence type="ECO:0000313" key="3">
    <source>
        <dbReference type="Proteomes" id="UP001337655"/>
    </source>
</evidence>
<feature type="region of interest" description="Disordered" evidence="1">
    <location>
        <begin position="175"/>
        <end position="240"/>
    </location>
</feature>
<protein>
    <recommendedName>
        <fullName evidence="4">CMP/dCMP-type deaminase domain-containing protein</fullName>
    </recommendedName>
</protein>
<name>A0AAV9P8K1_9PEZI</name>
<feature type="compositionally biased region" description="Basic and acidic residues" evidence="1">
    <location>
        <begin position="205"/>
        <end position="222"/>
    </location>
</feature>
<reference evidence="2 3" key="1">
    <citation type="submission" date="2023-08" db="EMBL/GenBank/DDBJ databases">
        <title>Black Yeasts Isolated from many extreme environments.</title>
        <authorList>
            <person name="Coleine C."/>
            <person name="Stajich J.E."/>
            <person name="Selbmann L."/>
        </authorList>
    </citation>
    <scope>NUCLEOTIDE SEQUENCE [LARGE SCALE GENOMIC DNA]</scope>
    <source>
        <strain evidence="2 3">CCFEE 5935</strain>
    </source>
</reference>
<feature type="compositionally biased region" description="Basic and acidic residues" evidence="1">
    <location>
        <begin position="175"/>
        <end position="195"/>
    </location>
</feature>
<feature type="region of interest" description="Disordered" evidence="1">
    <location>
        <begin position="71"/>
        <end position="127"/>
    </location>
</feature>
<feature type="compositionally biased region" description="Basic and acidic residues" evidence="1">
    <location>
        <begin position="301"/>
        <end position="315"/>
    </location>
</feature>
<proteinExistence type="predicted"/>
<dbReference type="GO" id="GO:0003824">
    <property type="term" value="F:catalytic activity"/>
    <property type="evidence" value="ECO:0007669"/>
    <property type="project" value="InterPro"/>
</dbReference>
<organism evidence="2 3">
    <name type="scientific">Saxophila tyrrhenica</name>
    <dbReference type="NCBI Taxonomy" id="1690608"/>
    <lineage>
        <taxon>Eukaryota</taxon>
        <taxon>Fungi</taxon>
        <taxon>Dikarya</taxon>
        <taxon>Ascomycota</taxon>
        <taxon>Pezizomycotina</taxon>
        <taxon>Dothideomycetes</taxon>
        <taxon>Dothideomycetidae</taxon>
        <taxon>Mycosphaerellales</taxon>
        <taxon>Extremaceae</taxon>
        <taxon>Saxophila</taxon>
    </lineage>
</organism>
<dbReference type="InterPro" id="IPR016193">
    <property type="entry name" value="Cytidine_deaminase-like"/>
</dbReference>
<comment type="caution">
    <text evidence="2">The sequence shown here is derived from an EMBL/GenBank/DDBJ whole genome shotgun (WGS) entry which is preliminary data.</text>
</comment>
<dbReference type="RefSeq" id="XP_064658815.1">
    <property type="nucleotide sequence ID" value="XM_064802690.1"/>
</dbReference>
<evidence type="ECO:0000256" key="1">
    <source>
        <dbReference type="SAM" id="MobiDB-lite"/>
    </source>
</evidence>
<dbReference type="SUPFAM" id="SSF53927">
    <property type="entry name" value="Cytidine deaminase-like"/>
    <property type="match status" value="1"/>
</dbReference>
<feature type="region of interest" description="Disordered" evidence="1">
    <location>
        <begin position="361"/>
        <end position="426"/>
    </location>
</feature>
<feature type="compositionally biased region" description="Basic residues" evidence="1">
    <location>
        <begin position="95"/>
        <end position="109"/>
    </location>
</feature>
<evidence type="ECO:0008006" key="4">
    <source>
        <dbReference type="Google" id="ProtNLM"/>
    </source>
</evidence>
<feature type="compositionally biased region" description="Basic residues" evidence="1">
    <location>
        <begin position="223"/>
        <end position="236"/>
    </location>
</feature>
<dbReference type="EMBL" id="JAVRRT010000008">
    <property type="protein sequence ID" value="KAK5169469.1"/>
    <property type="molecule type" value="Genomic_DNA"/>
</dbReference>
<feature type="compositionally biased region" description="Low complexity" evidence="1">
    <location>
        <begin position="361"/>
        <end position="399"/>
    </location>
</feature>
<dbReference type="Proteomes" id="UP001337655">
    <property type="component" value="Unassembled WGS sequence"/>
</dbReference>
<keyword evidence="3" id="KW-1185">Reference proteome</keyword>
<gene>
    <name evidence="2" type="ORF">LTR77_005445</name>
</gene>